<dbReference type="Gene3D" id="3.40.50.300">
    <property type="entry name" value="P-loop containing nucleotide triphosphate hydrolases"/>
    <property type="match status" value="1"/>
</dbReference>
<dbReference type="Proteomes" id="UP000188246">
    <property type="component" value="Chromosome"/>
</dbReference>
<dbReference type="GO" id="GO:0005524">
    <property type="term" value="F:ATP binding"/>
    <property type="evidence" value="ECO:0007669"/>
    <property type="project" value="UniProtKB-KW"/>
</dbReference>
<dbReference type="EMBL" id="CP019609">
    <property type="protein sequence ID" value="AQP54267.1"/>
    <property type="molecule type" value="Genomic_DNA"/>
</dbReference>
<name>A0A1Q2D7D7_9ENTE</name>
<reference evidence="6 7" key="1">
    <citation type="journal article" date="2010" name="Int. J. Syst. Evol. Microbiol.">
        <title>Vagococcus penaei sp. nov., isolated from spoilage microbiota of cooked shrimp (Penaeus vannamei).</title>
        <authorList>
            <person name="Jaffres E."/>
            <person name="Prevost H."/>
            <person name="Rossero A."/>
            <person name="Joffraud J.J."/>
            <person name="Dousset X."/>
        </authorList>
    </citation>
    <scope>NUCLEOTIDE SEQUENCE [LARGE SCALE GENOMIC DNA]</scope>
    <source>
        <strain evidence="6 7">CD276</strain>
    </source>
</reference>
<keyword evidence="3" id="KW-0547">Nucleotide-binding</keyword>
<dbReference type="FunFam" id="3.40.50.300:FF:000032">
    <property type="entry name" value="Export ABC transporter ATP-binding protein"/>
    <property type="match status" value="1"/>
</dbReference>
<keyword evidence="2" id="KW-0813">Transport</keyword>
<dbReference type="SUPFAM" id="SSF52540">
    <property type="entry name" value="P-loop containing nucleoside triphosphate hydrolases"/>
    <property type="match status" value="1"/>
</dbReference>
<evidence type="ECO:0000256" key="3">
    <source>
        <dbReference type="ARBA" id="ARBA00022741"/>
    </source>
</evidence>
<dbReference type="InterPro" id="IPR027417">
    <property type="entry name" value="P-loop_NTPase"/>
</dbReference>
<evidence type="ECO:0000256" key="1">
    <source>
        <dbReference type="ARBA" id="ARBA00005417"/>
    </source>
</evidence>
<dbReference type="GO" id="GO:0016887">
    <property type="term" value="F:ATP hydrolysis activity"/>
    <property type="evidence" value="ECO:0007669"/>
    <property type="project" value="InterPro"/>
</dbReference>
<dbReference type="SMART" id="SM00382">
    <property type="entry name" value="AAA"/>
    <property type="match status" value="1"/>
</dbReference>
<dbReference type="PROSITE" id="PS50893">
    <property type="entry name" value="ABC_TRANSPORTER_2"/>
    <property type="match status" value="1"/>
</dbReference>
<dbReference type="PANTHER" id="PTHR42798:SF7">
    <property type="entry name" value="ALPHA-D-RIBOSE 1-METHYLPHOSPHONATE 5-TRIPHOSPHATE SYNTHASE SUBUNIT PHNL"/>
    <property type="match status" value="1"/>
</dbReference>
<dbReference type="STRING" id="633807.BW732_08545"/>
<accession>A0A1Q2D7D7</accession>
<dbReference type="KEGG" id="vpi:BW732_08545"/>
<dbReference type="OrthoDB" id="9791546at2"/>
<comment type="similarity">
    <text evidence="1">Belongs to the ABC transporter superfamily.</text>
</comment>
<dbReference type="Pfam" id="PF00005">
    <property type="entry name" value="ABC_tran"/>
    <property type="match status" value="1"/>
</dbReference>
<evidence type="ECO:0000256" key="4">
    <source>
        <dbReference type="ARBA" id="ARBA00022840"/>
    </source>
</evidence>
<dbReference type="RefSeq" id="WP_077276345.1">
    <property type="nucleotide sequence ID" value="NZ_CP019609.1"/>
</dbReference>
<keyword evidence="4 6" id="KW-0067">ATP-binding</keyword>
<gene>
    <name evidence="6" type="ORF">BW732_08545</name>
</gene>
<keyword evidence="7" id="KW-1185">Reference proteome</keyword>
<proteinExistence type="inferred from homology"/>
<evidence type="ECO:0000313" key="7">
    <source>
        <dbReference type="Proteomes" id="UP000188246"/>
    </source>
</evidence>
<evidence type="ECO:0000313" key="6">
    <source>
        <dbReference type="EMBL" id="AQP54267.1"/>
    </source>
</evidence>
<dbReference type="GO" id="GO:0006865">
    <property type="term" value="P:amino acid transport"/>
    <property type="evidence" value="ECO:0007669"/>
    <property type="project" value="UniProtKB-KW"/>
</dbReference>
<dbReference type="GO" id="GO:0098796">
    <property type="term" value="C:membrane protein complex"/>
    <property type="evidence" value="ECO:0007669"/>
    <property type="project" value="UniProtKB-ARBA"/>
</dbReference>
<sequence length="253" mass="28185">MVVKVDQLIKVYGKKNNSHYVLKNISFKINKGEFVGIMGPSGAGKTTLLNILATIDHATLGSVIINDKDVTKMTEKETSEFRRNELGFIFQNFNLLNTISIKDNILLPLAIERIPIREMETRLTSVSKILNLEEFLEKYPSDISVGQKQRATAARAVITQPSLVLADEPTGALDSKSAAELLKYLSYLNEEKLTTIMMVTHDAFAASYCSRILFIKDGILFSEINRSGSRREFFKKIMDMQTVIGGGVGNDVV</sequence>
<dbReference type="GO" id="GO:0022857">
    <property type="term" value="F:transmembrane transporter activity"/>
    <property type="evidence" value="ECO:0007669"/>
    <property type="project" value="UniProtKB-ARBA"/>
</dbReference>
<keyword evidence="5" id="KW-0029">Amino-acid transport</keyword>
<dbReference type="InterPro" id="IPR003593">
    <property type="entry name" value="AAA+_ATPase"/>
</dbReference>
<evidence type="ECO:0000256" key="2">
    <source>
        <dbReference type="ARBA" id="ARBA00022448"/>
    </source>
</evidence>
<dbReference type="InterPro" id="IPR003439">
    <property type="entry name" value="ABC_transporter-like_ATP-bd"/>
</dbReference>
<evidence type="ECO:0000256" key="5">
    <source>
        <dbReference type="ARBA" id="ARBA00022970"/>
    </source>
</evidence>
<protein>
    <submittedName>
        <fullName evidence="6">Multidrug ABC transporter ATP-binding protein</fullName>
    </submittedName>
</protein>
<dbReference type="PANTHER" id="PTHR42798">
    <property type="entry name" value="LIPOPROTEIN-RELEASING SYSTEM ATP-BINDING PROTEIN LOLD"/>
    <property type="match status" value="1"/>
</dbReference>
<dbReference type="AlphaFoldDB" id="A0A1Q2D7D7"/>
<dbReference type="CDD" id="cd03255">
    <property type="entry name" value="ABC_MJ0796_LolCDE_FtsE"/>
    <property type="match status" value="1"/>
</dbReference>
<organism evidence="6 7">
    <name type="scientific">Vagococcus penaei</name>
    <dbReference type="NCBI Taxonomy" id="633807"/>
    <lineage>
        <taxon>Bacteria</taxon>
        <taxon>Bacillati</taxon>
        <taxon>Bacillota</taxon>
        <taxon>Bacilli</taxon>
        <taxon>Lactobacillales</taxon>
        <taxon>Enterococcaceae</taxon>
        <taxon>Vagococcus</taxon>
    </lineage>
</organism>
<dbReference type="InterPro" id="IPR017911">
    <property type="entry name" value="MacB-like_ATP-bd"/>
</dbReference>